<feature type="transmembrane region" description="Helical" evidence="8">
    <location>
        <begin position="178"/>
        <end position="203"/>
    </location>
</feature>
<sequence length="260" mass="28175">MDIASIIGFILGLGGIIFGNFLQGSNLMQLLDPIGFVIVIVGTTGATVAGNRMDNLKKAIISAKGVILSKKVDYETTISDLLNYATKARKNGVLALESEIEASSDPFIKKALQLVVDGIDPQVVMDIMETELSNIEEFGDESVKIFEQAGGYSPTLGIIGAVLGLIHVMQHLNQPNRLGAGIAVAFTATLYGLAFANTILFPISSKLKMNLKVEVLRYELILMGIRSIQNGENPRLIEEKLKSFLSTEQKKAYDLKNGEK</sequence>
<organism evidence="11 12">
    <name type="scientific">Candidatus Acidulodesulfobacterium acidiphilum</name>
    <dbReference type="NCBI Taxonomy" id="2597224"/>
    <lineage>
        <taxon>Bacteria</taxon>
        <taxon>Deltaproteobacteria</taxon>
        <taxon>Candidatus Acidulodesulfobacterales</taxon>
        <taxon>Candidatus Acidulodesulfobacterium</taxon>
    </lineage>
</organism>
<feature type="domain" description="MotA/TolQ/ExbB proton channel" evidence="9">
    <location>
        <begin position="102"/>
        <end position="219"/>
    </location>
</feature>
<dbReference type="InterPro" id="IPR002898">
    <property type="entry name" value="MotA_ExbB_proton_chnl"/>
</dbReference>
<evidence type="ECO:0000259" key="10">
    <source>
        <dbReference type="Pfam" id="PF20560"/>
    </source>
</evidence>
<comment type="subcellular location">
    <subcellularLocation>
        <location evidence="1">Cell membrane</location>
        <topology evidence="1">Multi-pass membrane protein</topology>
    </subcellularLocation>
    <subcellularLocation>
        <location evidence="7">Membrane</location>
        <topology evidence="7">Multi-pass membrane protein</topology>
    </subcellularLocation>
</comment>
<reference evidence="11 12" key="1">
    <citation type="submission" date="2019-01" db="EMBL/GenBank/DDBJ databases">
        <title>Insights into ecological role of a new deltaproteobacterial order Candidatus Sinidesulfobacterales (Sva0485) by metagenomics and metatranscriptomics.</title>
        <authorList>
            <person name="Tan S."/>
            <person name="Liu J."/>
            <person name="Fang Y."/>
            <person name="Hedlund B."/>
            <person name="Lian Z.-H."/>
            <person name="Huang L.-Y."/>
            <person name="Li J.-T."/>
            <person name="Huang L.-N."/>
            <person name="Li W.-J."/>
            <person name="Jiang H.-C."/>
            <person name="Dong H.-L."/>
            <person name="Shu W.-S."/>
        </authorList>
    </citation>
    <scope>NUCLEOTIDE SEQUENCE [LARGE SCALE GENOMIC DNA]</scope>
    <source>
        <strain evidence="11">AP4</strain>
    </source>
</reference>
<dbReference type="InterPro" id="IPR047055">
    <property type="entry name" value="MotA-like"/>
</dbReference>
<dbReference type="GO" id="GO:0071978">
    <property type="term" value="P:bacterial-type flagellum-dependent swarming motility"/>
    <property type="evidence" value="ECO:0007669"/>
    <property type="project" value="InterPro"/>
</dbReference>
<feature type="transmembrane region" description="Helical" evidence="8">
    <location>
        <begin position="7"/>
        <end position="24"/>
    </location>
</feature>
<evidence type="ECO:0000259" key="9">
    <source>
        <dbReference type="Pfam" id="PF01618"/>
    </source>
</evidence>
<proteinExistence type="inferred from homology"/>
<dbReference type="Pfam" id="PF20560">
    <property type="entry name" value="MotA_N"/>
    <property type="match status" value="1"/>
</dbReference>
<dbReference type="GO" id="GO:0006935">
    <property type="term" value="P:chemotaxis"/>
    <property type="evidence" value="ECO:0007669"/>
    <property type="project" value="InterPro"/>
</dbReference>
<dbReference type="Pfam" id="PF01618">
    <property type="entry name" value="MotA_ExbB"/>
    <property type="match status" value="1"/>
</dbReference>
<name>A0A520XDX2_9DELT</name>
<keyword evidence="7" id="KW-0653">Protein transport</keyword>
<feature type="domain" description="Motility protein A N-terminal" evidence="10">
    <location>
        <begin position="6"/>
        <end position="91"/>
    </location>
</feature>
<evidence type="ECO:0000256" key="1">
    <source>
        <dbReference type="ARBA" id="ARBA00004651"/>
    </source>
</evidence>
<dbReference type="PANTHER" id="PTHR30433">
    <property type="entry name" value="CHEMOTAXIS PROTEIN MOTA"/>
    <property type="match status" value="1"/>
</dbReference>
<keyword evidence="5 8" id="KW-1133">Transmembrane helix</keyword>
<keyword evidence="7" id="KW-0813">Transport</keyword>
<dbReference type="GO" id="GO:0005886">
    <property type="term" value="C:plasma membrane"/>
    <property type="evidence" value="ECO:0007669"/>
    <property type="project" value="UniProtKB-SubCell"/>
</dbReference>
<keyword evidence="2" id="KW-1003">Cell membrane</keyword>
<keyword evidence="11" id="KW-0966">Cell projection</keyword>
<evidence type="ECO:0000256" key="3">
    <source>
        <dbReference type="ARBA" id="ARBA00022692"/>
    </source>
</evidence>
<keyword evidence="4" id="KW-0283">Flagellar rotation</keyword>
<keyword evidence="11" id="KW-0282">Flagellum</keyword>
<protein>
    <submittedName>
        <fullName evidence="11">Flagellar motor protein</fullName>
    </submittedName>
</protein>
<evidence type="ECO:0000256" key="2">
    <source>
        <dbReference type="ARBA" id="ARBA00022475"/>
    </source>
</evidence>
<feature type="transmembrane region" description="Helical" evidence="8">
    <location>
        <begin position="152"/>
        <end position="172"/>
    </location>
</feature>
<keyword evidence="6 8" id="KW-0472">Membrane</keyword>
<evidence type="ECO:0000313" key="12">
    <source>
        <dbReference type="Proteomes" id="UP000322454"/>
    </source>
</evidence>
<keyword evidence="3 8" id="KW-0812">Transmembrane</keyword>
<evidence type="ECO:0000256" key="8">
    <source>
        <dbReference type="SAM" id="Phobius"/>
    </source>
</evidence>
<gene>
    <name evidence="11" type="ORF">EVJ48_05150</name>
</gene>
<dbReference type="EMBL" id="SHMQ01000011">
    <property type="protein sequence ID" value="RZV39315.1"/>
    <property type="molecule type" value="Genomic_DNA"/>
</dbReference>
<accession>A0A520XDX2</accession>
<dbReference type="AlphaFoldDB" id="A0A520XDX2"/>
<keyword evidence="11" id="KW-0969">Cilium</keyword>
<dbReference type="PANTHER" id="PTHR30433:SF3">
    <property type="entry name" value="MOTILITY PROTEIN A"/>
    <property type="match status" value="1"/>
</dbReference>
<evidence type="ECO:0000313" key="11">
    <source>
        <dbReference type="EMBL" id="RZV39315.1"/>
    </source>
</evidence>
<evidence type="ECO:0000256" key="7">
    <source>
        <dbReference type="RuleBase" id="RU004057"/>
    </source>
</evidence>
<dbReference type="GO" id="GO:0015031">
    <property type="term" value="P:protein transport"/>
    <property type="evidence" value="ECO:0007669"/>
    <property type="project" value="UniProtKB-KW"/>
</dbReference>
<comment type="similarity">
    <text evidence="7">Belongs to the exbB/tolQ family.</text>
</comment>
<dbReference type="InterPro" id="IPR046786">
    <property type="entry name" value="MotA_N"/>
</dbReference>
<dbReference type="Proteomes" id="UP000322454">
    <property type="component" value="Unassembled WGS sequence"/>
</dbReference>
<feature type="transmembrane region" description="Helical" evidence="8">
    <location>
        <begin position="30"/>
        <end position="49"/>
    </location>
</feature>
<evidence type="ECO:0000256" key="6">
    <source>
        <dbReference type="ARBA" id="ARBA00023136"/>
    </source>
</evidence>
<dbReference type="NCBIfam" id="NF006583">
    <property type="entry name" value="PRK09109.1"/>
    <property type="match status" value="1"/>
</dbReference>
<evidence type="ECO:0000256" key="4">
    <source>
        <dbReference type="ARBA" id="ARBA00022779"/>
    </source>
</evidence>
<evidence type="ECO:0000256" key="5">
    <source>
        <dbReference type="ARBA" id="ARBA00022989"/>
    </source>
</evidence>
<comment type="caution">
    <text evidence="11">The sequence shown here is derived from an EMBL/GenBank/DDBJ whole genome shotgun (WGS) entry which is preliminary data.</text>
</comment>